<gene>
    <name evidence="1" type="ORF">OKA05_23950</name>
</gene>
<sequence>MRSRVMYIEDKSTGLVGPARIGRVTFSKTGRTIYYGGKEFRSLKGGYKANYYEVESGNHFWITGPKRNGGDALYATHVAPQIDDDVREEYWREIRGRGGDALV</sequence>
<evidence type="ECO:0000313" key="2">
    <source>
        <dbReference type="Proteomes" id="UP001320876"/>
    </source>
</evidence>
<dbReference type="Proteomes" id="UP001320876">
    <property type="component" value="Unassembled WGS sequence"/>
</dbReference>
<accession>A0ABT3GQ29</accession>
<evidence type="ECO:0008006" key="3">
    <source>
        <dbReference type="Google" id="ProtNLM"/>
    </source>
</evidence>
<protein>
    <recommendedName>
        <fullName evidence="3">1-deoxy-D-xylulose-5-phosphate synthase</fullName>
    </recommendedName>
</protein>
<evidence type="ECO:0000313" key="1">
    <source>
        <dbReference type="EMBL" id="MCW1925633.1"/>
    </source>
</evidence>
<proteinExistence type="predicted"/>
<organism evidence="1 2">
    <name type="scientific">Luteolibacter arcticus</name>
    <dbReference type="NCBI Taxonomy" id="1581411"/>
    <lineage>
        <taxon>Bacteria</taxon>
        <taxon>Pseudomonadati</taxon>
        <taxon>Verrucomicrobiota</taxon>
        <taxon>Verrucomicrobiia</taxon>
        <taxon>Verrucomicrobiales</taxon>
        <taxon>Verrucomicrobiaceae</taxon>
        <taxon>Luteolibacter</taxon>
    </lineage>
</organism>
<comment type="caution">
    <text evidence="1">The sequence shown here is derived from an EMBL/GenBank/DDBJ whole genome shotgun (WGS) entry which is preliminary data.</text>
</comment>
<dbReference type="EMBL" id="JAPDDT010000015">
    <property type="protein sequence ID" value="MCW1925633.1"/>
    <property type="molecule type" value="Genomic_DNA"/>
</dbReference>
<keyword evidence="2" id="KW-1185">Reference proteome</keyword>
<name>A0ABT3GQ29_9BACT</name>
<reference evidence="1 2" key="1">
    <citation type="submission" date="2022-10" db="EMBL/GenBank/DDBJ databases">
        <title>Luteolibacter arcticus strain CCTCC AB 2014275, whole genome shotgun sequencing project.</title>
        <authorList>
            <person name="Zhao G."/>
            <person name="Shen L."/>
        </authorList>
    </citation>
    <scope>NUCLEOTIDE SEQUENCE [LARGE SCALE GENOMIC DNA]</scope>
    <source>
        <strain evidence="1 2">CCTCC AB 2014275</strain>
    </source>
</reference>